<feature type="chain" id="PRO_5040131842" evidence="2">
    <location>
        <begin position="26"/>
        <end position="101"/>
    </location>
</feature>
<proteinExistence type="predicted"/>
<evidence type="ECO:0000313" key="4">
    <source>
        <dbReference type="Proteomes" id="UP000789396"/>
    </source>
</evidence>
<name>A0A9N9H566_9GLOM</name>
<feature type="non-terminal residue" evidence="3">
    <location>
        <position position="1"/>
    </location>
</feature>
<comment type="caution">
    <text evidence="3">The sequence shown here is derived from an EMBL/GenBank/DDBJ whole genome shotgun (WGS) entry which is preliminary data.</text>
</comment>
<accession>A0A9N9H566</accession>
<feature type="region of interest" description="Disordered" evidence="1">
    <location>
        <begin position="53"/>
        <end position="101"/>
    </location>
</feature>
<feature type="compositionally biased region" description="Basic and acidic residues" evidence="1">
    <location>
        <begin position="75"/>
        <end position="101"/>
    </location>
</feature>
<organism evidence="3 4">
    <name type="scientific">Racocetra fulgida</name>
    <dbReference type="NCBI Taxonomy" id="60492"/>
    <lineage>
        <taxon>Eukaryota</taxon>
        <taxon>Fungi</taxon>
        <taxon>Fungi incertae sedis</taxon>
        <taxon>Mucoromycota</taxon>
        <taxon>Glomeromycotina</taxon>
        <taxon>Glomeromycetes</taxon>
        <taxon>Diversisporales</taxon>
        <taxon>Gigasporaceae</taxon>
        <taxon>Racocetra</taxon>
    </lineage>
</organism>
<gene>
    <name evidence="3" type="ORF">RFULGI_LOCUS8395</name>
</gene>
<dbReference type="Proteomes" id="UP000789396">
    <property type="component" value="Unassembled WGS sequence"/>
</dbReference>
<reference evidence="3" key="1">
    <citation type="submission" date="2021-06" db="EMBL/GenBank/DDBJ databases">
        <authorList>
            <person name="Kallberg Y."/>
            <person name="Tangrot J."/>
            <person name="Rosling A."/>
        </authorList>
    </citation>
    <scope>NUCLEOTIDE SEQUENCE</scope>
    <source>
        <strain evidence="3">IN212</strain>
    </source>
</reference>
<evidence type="ECO:0000313" key="3">
    <source>
        <dbReference type="EMBL" id="CAG8649607.1"/>
    </source>
</evidence>
<evidence type="ECO:0000256" key="1">
    <source>
        <dbReference type="SAM" id="MobiDB-lite"/>
    </source>
</evidence>
<dbReference type="AlphaFoldDB" id="A0A9N9H566"/>
<protein>
    <submittedName>
        <fullName evidence="3">3756_t:CDS:1</fullName>
    </submittedName>
</protein>
<sequence length="101" mass="11743">MKSSQLFFIIFGLLAFTSINSPVLANNYGLDVKCEKVDADQWVAEFTWNPNEAVAQQDDQMEQQKNTPVKRDRKYNKDDKGKYNNDKDDKGKYNNDKDDKN</sequence>
<evidence type="ECO:0000256" key="2">
    <source>
        <dbReference type="SAM" id="SignalP"/>
    </source>
</evidence>
<dbReference type="OrthoDB" id="10529804at2759"/>
<dbReference type="EMBL" id="CAJVPZ010013543">
    <property type="protein sequence ID" value="CAG8649607.1"/>
    <property type="molecule type" value="Genomic_DNA"/>
</dbReference>
<keyword evidence="4" id="KW-1185">Reference proteome</keyword>
<keyword evidence="2" id="KW-0732">Signal</keyword>
<feature type="signal peptide" evidence="2">
    <location>
        <begin position="1"/>
        <end position="25"/>
    </location>
</feature>